<comment type="caution">
    <text evidence="3">The sequence shown here is derived from an EMBL/GenBank/DDBJ whole genome shotgun (WGS) entry which is preliminary data.</text>
</comment>
<reference evidence="3" key="1">
    <citation type="submission" date="2023-05" db="EMBL/GenBank/DDBJ databases">
        <title>Nepenthes gracilis genome sequencing.</title>
        <authorList>
            <person name="Fukushima K."/>
        </authorList>
    </citation>
    <scope>NUCLEOTIDE SEQUENCE</scope>
    <source>
        <strain evidence="3">SING2019-196</strain>
    </source>
</reference>
<evidence type="ECO:0008006" key="5">
    <source>
        <dbReference type="Google" id="ProtNLM"/>
    </source>
</evidence>
<feature type="signal peptide" evidence="2">
    <location>
        <begin position="1"/>
        <end position="20"/>
    </location>
</feature>
<evidence type="ECO:0000313" key="3">
    <source>
        <dbReference type="EMBL" id="GMH26506.1"/>
    </source>
</evidence>
<dbReference type="AlphaFoldDB" id="A0AAD3Y4F9"/>
<gene>
    <name evidence="3" type="ORF">Nepgr_028349</name>
</gene>
<dbReference type="EMBL" id="BSYO01000031">
    <property type="protein sequence ID" value="GMH26506.1"/>
    <property type="molecule type" value="Genomic_DNA"/>
</dbReference>
<keyword evidence="1" id="KW-1133">Transmembrane helix</keyword>
<accession>A0AAD3Y4F9</accession>
<evidence type="ECO:0000256" key="2">
    <source>
        <dbReference type="SAM" id="SignalP"/>
    </source>
</evidence>
<organism evidence="3 4">
    <name type="scientific">Nepenthes gracilis</name>
    <name type="common">Slender pitcher plant</name>
    <dbReference type="NCBI Taxonomy" id="150966"/>
    <lineage>
        <taxon>Eukaryota</taxon>
        <taxon>Viridiplantae</taxon>
        <taxon>Streptophyta</taxon>
        <taxon>Embryophyta</taxon>
        <taxon>Tracheophyta</taxon>
        <taxon>Spermatophyta</taxon>
        <taxon>Magnoliopsida</taxon>
        <taxon>eudicotyledons</taxon>
        <taxon>Gunneridae</taxon>
        <taxon>Pentapetalae</taxon>
        <taxon>Caryophyllales</taxon>
        <taxon>Nepenthaceae</taxon>
        <taxon>Nepenthes</taxon>
    </lineage>
</organism>
<keyword evidence="4" id="KW-1185">Reference proteome</keyword>
<proteinExistence type="predicted"/>
<feature type="chain" id="PRO_5042231131" description="Secreted protein" evidence="2">
    <location>
        <begin position="21"/>
        <end position="130"/>
    </location>
</feature>
<evidence type="ECO:0000313" key="4">
    <source>
        <dbReference type="Proteomes" id="UP001279734"/>
    </source>
</evidence>
<dbReference type="Proteomes" id="UP001279734">
    <property type="component" value="Unassembled WGS sequence"/>
</dbReference>
<feature type="transmembrane region" description="Helical" evidence="1">
    <location>
        <begin position="44"/>
        <end position="72"/>
    </location>
</feature>
<keyword evidence="2" id="KW-0732">Signal</keyword>
<evidence type="ECO:0000256" key="1">
    <source>
        <dbReference type="SAM" id="Phobius"/>
    </source>
</evidence>
<name>A0AAD3Y4F9_NEPGR</name>
<sequence length="130" mass="13944">MGGIFSCSILIVSAARGLWAAGVSSSRCISFEVLLIGVDAYMLHWQLLMFGCCFGYAFNLLHCCALLLGGGLARAGDMRPRSGSDDGMMQDPGGVPEGSMMSISEWRLVFLLLSKTEPAEISLGRCINRC</sequence>
<keyword evidence="1" id="KW-0472">Membrane</keyword>
<keyword evidence="1" id="KW-0812">Transmembrane</keyword>
<protein>
    <recommendedName>
        <fullName evidence="5">Secreted protein</fullName>
    </recommendedName>
</protein>